<sequence>MPCFAGVDLAASLRRPTGVAIICALGSGELLSLATISELYHDDEITQLLLEHDVSVAAIDAPLSLPPPGHCFRHVERKLLSIGGRLLPLTMEPMRRLAERATKLRKVLDKHRITVIETHPASVLRVGKCSTYHELYSLFGLHPPPDMSRHEMDALVAALVAYCAHRDCSLQVRADDGVLYVLRPGICRDTS</sequence>
<gene>
    <name evidence="1" type="ORF">EYH50_01555</name>
</gene>
<dbReference type="EMBL" id="DQVR01000036">
    <property type="protein sequence ID" value="HIQ23718.1"/>
    <property type="molecule type" value="Genomic_DNA"/>
</dbReference>
<organism evidence="1 2">
    <name type="scientific">Pyrodictium delaneyi</name>
    <dbReference type="NCBI Taxonomy" id="1273541"/>
    <lineage>
        <taxon>Archaea</taxon>
        <taxon>Thermoproteota</taxon>
        <taxon>Thermoprotei</taxon>
        <taxon>Desulfurococcales</taxon>
        <taxon>Pyrodictiaceae</taxon>
        <taxon>Pyrodictium</taxon>
    </lineage>
</organism>
<name>A0A833EAY7_9CREN</name>
<dbReference type="AlphaFoldDB" id="A0A833EAY7"/>
<evidence type="ECO:0000313" key="2">
    <source>
        <dbReference type="Proteomes" id="UP000600071"/>
    </source>
</evidence>
<protein>
    <submittedName>
        <fullName evidence="1">DUF429 domain-containing protein</fullName>
    </submittedName>
</protein>
<accession>A0A833EAY7</accession>
<reference evidence="1" key="1">
    <citation type="journal article" date="2020" name="ISME J.">
        <title>Gammaproteobacteria mediating utilization of methyl-, sulfur- and petroleum organic compounds in deep ocean hydrothermal plumes.</title>
        <authorList>
            <person name="Zhou Z."/>
            <person name="Liu Y."/>
            <person name="Pan J."/>
            <person name="Cron B.R."/>
            <person name="Toner B.M."/>
            <person name="Anantharaman K."/>
            <person name="Breier J.A."/>
            <person name="Dick G.J."/>
            <person name="Li M."/>
        </authorList>
    </citation>
    <scope>NUCLEOTIDE SEQUENCE</scope>
    <source>
        <strain evidence="1">SZUA-1523</strain>
    </source>
</reference>
<evidence type="ECO:0000313" key="1">
    <source>
        <dbReference type="EMBL" id="HIQ23718.1"/>
    </source>
</evidence>
<dbReference type="Proteomes" id="UP000600071">
    <property type="component" value="Unassembled WGS sequence"/>
</dbReference>
<comment type="caution">
    <text evidence="1">The sequence shown here is derived from an EMBL/GenBank/DDBJ whole genome shotgun (WGS) entry which is preliminary data.</text>
</comment>
<proteinExistence type="predicted"/>